<dbReference type="HOGENOM" id="CLU_660140_0_0_10"/>
<dbReference type="KEGG" id="fli:Fleli_0225"/>
<evidence type="ECO:0000313" key="1">
    <source>
        <dbReference type="EMBL" id="AFM02720.1"/>
    </source>
</evidence>
<dbReference type="AlphaFoldDB" id="I4AFI5"/>
<dbReference type="PATRIC" id="fig|880071.3.peg.218"/>
<name>I4AFI5_BERLS</name>
<accession>I4AFI5</accession>
<sequence length="416" mass="48652">MTKIKVLITDFEFKKSIYNSIIDELSSDFEFIKNTEIENFDDIDIVLLAHEFYFNKSRHNVEFIYKAKQKNIPVLLLMDGILEWRNSWENNLTLNKEGMGFPAYQPVLSDKVACLGANQIRILEHWGNLGKCELVGFPDYDKIPGKIETLKSKDIIRISIMTATTPYFNEKQKKVVEQSLVDVKRWIEKTKKIDNKIIKVHWRISKMIDDPQLVSHAGIFEGSLWEAFKNTDILISTPSTITLGAMLYDIPVITLDYTNSPQYIPPTWLLNHKDFIGKTIQEASDFSPQRKVLQDFILHDNLFTQESSAQRLKKLITQMVKLRKNKTPYPHQILDNPTNGYFNSASFLDYKKLYPYLNVFNKQQERYDLSKVENFHIAMKKEKQVMEDALLKDIIVYQKMTWKHILRGIIKKATNL</sequence>
<dbReference type="EMBL" id="CP003345">
    <property type="protein sequence ID" value="AFM02720.1"/>
    <property type="molecule type" value="Genomic_DNA"/>
</dbReference>
<dbReference type="RefSeq" id="WP_014796185.1">
    <property type="nucleotide sequence ID" value="NC_018018.1"/>
</dbReference>
<evidence type="ECO:0000313" key="2">
    <source>
        <dbReference type="Proteomes" id="UP000006054"/>
    </source>
</evidence>
<dbReference type="eggNOG" id="COG0438">
    <property type="taxonomic scope" value="Bacteria"/>
</dbReference>
<reference evidence="2" key="1">
    <citation type="submission" date="2012-06" db="EMBL/GenBank/DDBJ databases">
        <title>The complete genome of Flexibacter litoralis DSM 6794.</title>
        <authorList>
            <person name="Lucas S."/>
            <person name="Copeland A."/>
            <person name="Lapidus A."/>
            <person name="Glavina del Rio T."/>
            <person name="Dalin E."/>
            <person name="Tice H."/>
            <person name="Bruce D."/>
            <person name="Goodwin L."/>
            <person name="Pitluck S."/>
            <person name="Peters L."/>
            <person name="Ovchinnikova G."/>
            <person name="Lu M."/>
            <person name="Kyrpides N."/>
            <person name="Mavromatis K."/>
            <person name="Ivanova N."/>
            <person name="Brettin T."/>
            <person name="Detter J.C."/>
            <person name="Han C."/>
            <person name="Larimer F."/>
            <person name="Land M."/>
            <person name="Hauser L."/>
            <person name="Markowitz V."/>
            <person name="Cheng J.-F."/>
            <person name="Hugenholtz P."/>
            <person name="Woyke T."/>
            <person name="Wu D."/>
            <person name="Spring S."/>
            <person name="Lang E."/>
            <person name="Kopitz M."/>
            <person name="Brambilla E."/>
            <person name="Klenk H.-P."/>
            <person name="Eisen J.A."/>
        </authorList>
    </citation>
    <scope>NUCLEOTIDE SEQUENCE [LARGE SCALE GENOMIC DNA]</scope>
    <source>
        <strain evidence="2">ATCC 23117 / DSM 6794 / NBRC 15988 / NCIMB 1366 / Sio-4</strain>
    </source>
</reference>
<proteinExistence type="predicted"/>
<evidence type="ECO:0008006" key="3">
    <source>
        <dbReference type="Google" id="ProtNLM"/>
    </source>
</evidence>
<protein>
    <recommendedName>
        <fullName evidence="3">Glycosyl/glycerophosphate transferase, teichoic acid biosynthesis</fullName>
    </recommendedName>
</protein>
<dbReference type="OrthoDB" id="1522454at2"/>
<gene>
    <name evidence="1" type="ordered locus">Fleli_0225</name>
</gene>
<keyword evidence="2" id="KW-1185">Reference proteome</keyword>
<organism evidence="1 2">
    <name type="scientific">Bernardetia litoralis (strain ATCC 23117 / DSM 6794 / NBRC 15988 / NCIMB 1366 / Fx l1 / Sio-4)</name>
    <name type="common">Flexibacter litoralis</name>
    <dbReference type="NCBI Taxonomy" id="880071"/>
    <lineage>
        <taxon>Bacteria</taxon>
        <taxon>Pseudomonadati</taxon>
        <taxon>Bacteroidota</taxon>
        <taxon>Cytophagia</taxon>
        <taxon>Cytophagales</taxon>
        <taxon>Bernardetiaceae</taxon>
        <taxon>Bernardetia</taxon>
    </lineage>
</organism>
<dbReference type="Proteomes" id="UP000006054">
    <property type="component" value="Chromosome"/>
</dbReference>
<dbReference type="STRING" id="880071.Fleli_0225"/>